<dbReference type="PANTHER" id="PTHR10332">
    <property type="entry name" value="EQUILIBRATIVE NUCLEOSIDE TRANSPORTER"/>
    <property type="match status" value="1"/>
</dbReference>
<feature type="transmembrane region" description="Helical" evidence="28">
    <location>
        <begin position="96"/>
        <end position="116"/>
    </location>
</feature>
<evidence type="ECO:0000256" key="10">
    <source>
        <dbReference type="ARBA" id="ARBA00023180"/>
    </source>
</evidence>
<dbReference type="GO" id="GO:0032238">
    <property type="term" value="P:adenosine transport"/>
    <property type="evidence" value="ECO:0007669"/>
    <property type="project" value="UniProtKB-ARBA"/>
</dbReference>
<comment type="function">
    <text evidence="22">Bidirectional uniporter involved in the facilitative transport of nucleosides and nucleobases, and contributes to maintaining their cellular homeostasis. Functions as a Na(+)-independent, passive transporter. Involved in the transport of nucleosides such as inosine, adenosine, uridine, thymidine, cytidine and guanosine. Also able to transport purine nucleobases (hypoxanthine, adenine, guanine) and pyrimidine nucleobases (thymine, uracil). Involved in nucleoside transport at basolateral membrane of kidney cells, allowing liver absorption of nucleoside metabolites. Mediates apical nucleoside uptake into Sertoli cells, thereby regulating the transport of nucleosides in testis across the blood-testis-barrier. Mediates both the influx and efflux of hypoxanthine in skeletal muscle microvascular endothelial cells to control the amount of intracellular hypoxanthine available for xanthine oxidase-mediated ROS production.</text>
</comment>
<evidence type="ECO:0000256" key="2">
    <source>
        <dbReference type="ARBA" id="ARBA00004554"/>
    </source>
</evidence>
<accession>A0A8D1WWJ7</accession>
<evidence type="ECO:0000256" key="9">
    <source>
        <dbReference type="ARBA" id="ARBA00023136"/>
    </source>
</evidence>
<evidence type="ECO:0000256" key="26">
    <source>
        <dbReference type="ARBA" id="ARBA00082559"/>
    </source>
</evidence>
<dbReference type="AlphaFoldDB" id="A0A8D1WWJ7"/>
<name>A0A8D1WWJ7_PIG</name>
<evidence type="ECO:0000256" key="6">
    <source>
        <dbReference type="ARBA" id="ARBA00022553"/>
    </source>
</evidence>
<gene>
    <name evidence="29" type="primary">SLC29A2</name>
</gene>
<keyword evidence="7 28" id="KW-0812">Transmembrane</keyword>
<dbReference type="PIRSF" id="PIRSF016379">
    <property type="entry name" value="ENT"/>
    <property type="match status" value="1"/>
</dbReference>
<feature type="transmembrane region" description="Helical" evidence="28">
    <location>
        <begin position="330"/>
        <end position="351"/>
    </location>
</feature>
<keyword evidence="10" id="KW-0325">Glycoprotein</keyword>
<feature type="transmembrane region" description="Helical" evidence="28">
    <location>
        <begin position="363"/>
        <end position="384"/>
    </location>
</feature>
<comment type="catalytic activity">
    <reaction evidence="16">
        <text>adenosine(in) = adenosine(out)</text>
        <dbReference type="Rhea" id="RHEA:75343"/>
        <dbReference type="ChEBI" id="CHEBI:16335"/>
    </reaction>
    <physiologicalReaction direction="left-to-right" evidence="16">
        <dbReference type="Rhea" id="RHEA:75344"/>
    </physiologicalReaction>
    <physiologicalReaction direction="right-to-left" evidence="16">
        <dbReference type="Rhea" id="RHEA:75345"/>
    </physiologicalReaction>
</comment>
<dbReference type="GO" id="GO:0016323">
    <property type="term" value="C:basolateral plasma membrane"/>
    <property type="evidence" value="ECO:0007669"/>
    <property type="project" value="UniProtKB-SubCell"/>
</dbReference>
<comment type="catalytic activity">
    <reaction evidence="15">
        <text>uridine(out) = uridine(in)</text>
        <dbReference type="Rhea" id="RHEA:71519"/>
        <dbReference type="ChEBI" id="CHEBI:16704"/>
    </reaction>
    <physiologicalReaction direction="left-to-right" evidence="15">
        <dbReference type="Rhea" id="RHEA:71520"/>
    </physiologicalReaction>
    <physiologicalReaction direction="right-to-left" evidence="15">
        <dbReference type="Rhea" id="RHEA:71521"/>
    </physiologicalReaction>
</comment>
<evidence type="ECO:0000256" key="20">
    <source>
        <dbReference type="ARBA" id="ARBA00051630"/>
    </source>
</evidence>
<evidence type="ECO:0000256" key="3">
    <source>
        <dbReference type="ARBA" id="ARBA00007965"/>
    </source>
</evidence>
<evidence type="ECO:0000313" key="30">
    <source>
        <dbReference type="Proteomes" id="UP000694723"/>
    </source>
</evidence>
<evidence type="ECO:0000313" key="29">
    <source>
        <dbReference type="Ensembl" id="ENSSSCP00060045020.1"/>
    </source>
</evidence>
<comment type="catalytic activity">
    <reaction evidence="17">
        <text>thymidine(in) = thymidine(out)</text>
        <dbReference type="Rhea" id="RHEA:75363"/>
        <dbReference type="ChEBI" id="CHEBI:17748"/>
    </reaction>
    <physiologicalReaction direction="left-to-right" evidence="17">
        <dbReference type="Rhea" id="RHEA:75364"/>
    </physiologicalReaction>
    <physiologicalReaction direction="right-to-left" evidence="17">
        <dbReference type="Rhea" id="RHEA:75365"/>
    </physiologicalReaction>
</comment>
<comment type="catalytic activity">
    <reaction evidence="13">
        <text>hypoxanthine(out) = hypoxanthine(in)</text>
        <dbReference type="Rhea" id="RHEA:71515"/>
        <dbReference type="ChEBI" id="CHEBI:17368"/>
    </reaction>
    <physiologicalReaction direction="left-to-right" evidence="13">
        <dbReference type="Rhea" id="RHEA:71516"/>
    </physiologicalReaction>
    <physiologicalReaction direction="right-to-left" evidence="13">
        <dbReference type="Rhea" id="RHEA:71517"/>
    </physiologicalReaction>
</comment>
<feature type="transmembrane region" description="Helical" evidence="28">
    <location>
        <begin position="293"/>
        <end position="318"/>
    </location>
</feature>
<evidence type="ECO:0000256" key="8">
    <source>
        <dbReference type="ARBA" id="ARBA00022989"/>
    </source>
</evidence>
<evidence type="ECO:0000256" key="5">
    <source>
        <dbReference type="ARBA" id="ARBA00022475"/>
    </source>
</evidence>
<evidence type="ECO:0000256" key="18">
    <source>
        <dbReference type="ARBA" id="ARBA00051537"/>
    </source>
</evidence>
<evidence type="ECO:0000256" key="21">
    <source>
        <dbReference type="ARBA" id="ARBA00052570"/>
    </source>
</evidence>
<evidence type="ECO:0000256" key="7">
    <source>
        <dbReference type="ARBA" id="ARBA00022692"/>
    </source>
</evidence>
<feature type="transmembrane region" description="Helical" evidence="28">
    <location>
        <begin position="396"/>
        <end position="414"/>
    </location>
</feature>
<dbReference type="Proteomes" id="UP000694723">
    <property type="component" value="Unplaced"/>
</dbReference>
<keyword evidence="8 28" id="KW-1133">Transmembrane helix</keyword>
<reference evidence="29" key="1">
    <citation type="submission" date="2025-08" db="UniProtKB">
        <authorList>
            <consortium name="Ensembl"/>
        </authorList>
    </citation>
    <scope>IDENTIFICATION</scope>
</reference>
<comment type="catalytic activity">
    <reaction evidence="14">
        <text>guanine(out) = guanine(in)</text>
        <dbReference type="Rhea" id="RHEA:71531"/>
        <dbReference type="ChEBI" id="CHEBI:16235"/>
    </reaction>
    <physiologicalReaction direction="left-to-right" evidence="14">
        <dbReference type="Rhea" id="RHEA:71532"/>
    </physiologicalReaction>
    <physiologicalReaction direction="right-to-left" evidence="14">
        <dbReference type="Rhea" id="RHEA:71533"/>
    </physiologicalReaction>
</comment>
<feature type="transmembrane region" description="Helical" evidence="28">
    <location>
        <begin position="12"/>
        <end position="39"/>
    </location>
</feature>
<keyword evidence="9 28" id="KW-0472">Membrane</keyword>
<dbReference type="InterPro" id="IPR002259">
    <property type="entry name" value="Eqnu_transpt"/>
</dbReference>
<evidence type="ECO:0000256" key="13">
    <source>
        <dbReference type="ARBA" id="ARBA00050890"/>
    </source>
</evidence>
<comment type="similarity">
    <text evidence="3">Belongs to the SLC29A/ENT transporter (TC 2.A.57) family.</text>
</comment>
<feature type="transmembrane region" description="Helical" evidence="28">
    <location>
        <begin position="69"/>
        <end position="89"/>
    </location>
</feature>
<evidence type="ECO:0000256" key="15">
    <source>
        <dbReference type="ARBA" id="ARBA00051229"/>
    </source>
</evidence>
<protein>
    <recommendedName>
        <fullName evidence="23">Equilibrative nucleoside transporter 2</fullName>
    </recommendedName>
    <alternativeName>
        <fullName evidence="24">Equilibrative nitrobenzylmercaptopurine riboside-insensitive nucleoside transporter</fullName>
    </alternativeName>
    <alternativeName>
        <fullName evidence="26">Nucleoside transporter, ei-type</fullName>
    </alternativeName>
    <alternativeName>
        <fullName evidence="25">Solute carrier family 29 member 2</fullName>
    </alternativeName>
</protein>
<comment type="subcellular location">
    <subcellularLocation>
        <location evidence="1">Apical cell membrane</location>
        <topology evidence="1">Multi-pass membrane protein</topology>
    </subcellularLocation>
    <subcellularLocation>
        <location evidence="2">Basolateral cell membrane</location>
        <topology evidence="2">Multi-pass membrane protein</topology>
    </subcellularLocation>
</comment>
<dbReference type="Pfam" id="PF01733">
    <property type="entry name" value="Nucleoside_tran"/>
    <property type="match status" value="1"/>
</dbReference>
<feature type="transmembrane region" description="Helical" evidence="28">
    <location>
        <begin position="434"/>
        <end position="455"/>
    </location>
</feature>
<evidence type="ECO:0000256" key="11">
    <source>
        <dbReference type="ARBA" id="ARBA00050662"/>
    </source>
</evidence>
<feature type="transmembrane region" description="Helical" evidence="28">
    <location>
        <begin position="128"/>
        <end position="149"/>
    </location>
</feature>
<dbReference type="PRINTS" id="PR01130">
    <property type="entry name" value="DERENTRNSPRT"/>
</dbReference>
<evidence type="ECO:0000256" key="23">
    <source>
        <dbReference type="ARBA" id="ARBA00069643"/>
    </source>
</evidence>
<dbReference type="GO" id="GO:0016324">
    <property type="term" value="C:apical plasma membrane"/>
    <property type="evidence" value="ECO:0007669"/>
    <property type="project" value="UniProtKB-SubCell"/>
</dbReference>
<sequence length="459" mass="51117">MARRDAPQDSYHLVGISFFILGLGTLLPWNFFITAIPYFQGRLAGANSTTKTLGTNHTSPADTFNFNNWVTLLSQLPLLLFTLLNSFLYQCIPETVRILGSLLIILLLFILTAVLVKVDMSPGPFFSITMASVWFINSFGAVLQGSLFGQLGTMPSTYSTLFLSGQGLAGIFAALAMLMSMASESTWVAGGQGWPLEFWEAERECAKSEMPWALLETEKFARYYLAKNASQAQRQELETKAELLQSDEKNEIPNSPQKAALPLDLDPEKEPEMEPEEPQKPGTPSVFIVFRKIWRTALCLVLVFAVTLSVFPAITAMVTSSTGPGKWSQFFNPICCFLLFNVMDCLGRSLTSYFLWPDEDSRLLPLLVCLRVLFVPLFMLCHVPERSRLPILFPQDAYFVTFMLLFAVSNGYLVSLTMCLAPRQVLPHEREVAGTLMTFFLALGLSCGASLSFLFKALL</sequence>
<evidence type="ECO:0000256" key="12">
    <source>
        <dbReference type="ARBA" id="ARBA00050760"/>
    </source>
</evidence>
<comment type="catalytic activity">
    <reaction evidence="12">
        <text>adenine(out) = adenine(in)</text>
        <dbReference type="Rhea" id="RHEA:71523"/>
        <dbReference type="ChEBI" id="CHEBI:16708"/>
    </reaction>
    <physiologicalReaction direction="left-to-right" evidence="12">
        <dbReference type="Rhea" id="RHEA:71524"/>
    </physiologicalReaction>
    <physiologicalReaction direction="right-to-left" evidence="12">
        <dbReference type="Rhea" id="RHEA:71525"/>
    </physiologicalReaction>
</comment>
<feature type="region of interest" description="Disordered" evidence="27">
    <location>
        <begin position="246"/>
        <end position="281"/>
    </location>
</feature>
<dbReference type="Ensembl" id="ENSSSCT00060103186.1">
    <property type="protein sequence ID" value="ENSSSCP00060045020.1"/>
    <property type="gene ID" value="ENSSSCG00060075254.1"/>
</dbReference>
<evidence type="ECO:0000256" key="27">
    <source>
        <dbReference type="SAM" id="MobiDB-lite"/>
    </source>
</evidence>
<evidence type="ECO:0000256" key="1">
    <source>
        <dbReference type="ARBA" id="ARBA00004424"/>
    </source>
</evidence>
<evidence type="ECO:0000256" key="17">
    <source>
        <dbReference type="ARBA" id="ARBA00051486"/>
    </source>
</evidence>
<organism evidence="29 30">
    <name type="scientific">Sus scrofa</name>
    <name type="common">Pig</name>
    <dbReference type="NCBI Taxonomy" id="9823"/>
    <lineage>
        <taxon>Eukaryota</taxon>
        <taxon>Metazoa</taxon>
        <taxon>Chordata</taxon>
        <taxon>Craniata</taxon>
        <taxon>Vertebrata</taxon>
        <taxon>Euteleostomi</taxon>
        <taxon>Mammalia</taxon>
        <taxon>Eutheria</taxon>
        <taxon>Laurasiatheria</taxon>
        <taxon>Artiodactyla</taxon>
        <taxon>Suina</taxon>
        <taxon>Suidae</taxon>
        <taxon>Sus</taxon>
    </lineage>
</organism>
<comment type="catalytic activity">
    <reaction evidence="20">
        <text>cytidine(in) = cytidine(out)</text>
        <dbReference type="Rhea" id="RHEA:75367"/>
        <dbReference type="ChEBI" id="CHEBI:17562"/>
    </reaction>
    <physiologicalReaction direction="left-to-right" evidence="20">
        <dbReference type="Rhea" id="RHEA:75368"/>
    </physiologicalReaction>
    <physiologicalReaction direction="right-to-left" evidence="20">
        <dbReference type="Rhea" id="RHEA:75369"/>
    </physiologicalReaction>
</comment>
<evidence type="ECO:0000256" key="22">
    <source>
        <dbReference type="ARBA" id="ARBA00055198"/>
    </source>
</evidence>
<dbReference type="PANTHER" id="PTHR10332:SF8">
    <property type="entry name" value="EQUILIBRATIVE NUCLEOSIDE TRANSPORTER 2"/>
    <property type="match status" value="1"/>
</dbReference>
<evidence type="ECO:0000256" key="4">
    <source>
        <dbReference type="ARBA" id="ARBA00022448"/>
    </source>
</evidence>
<evidence type="ECO:0000256" key="25">
    <source>
        <dbReference type="ARBA" id="ARBA00081062"/>
    </source>
</evidence>
<evidence type="ECO:0000256" key="24">
    <source>
        <dbReference type="ARBA" id="ARBA00077198"/>
    </source>
</evidence>
<dbReference type="FunFam" id="1.20.1250.20:FF:000359">
    <property type="entry name" value="equilibrative nucleoside transporter 2"/>
    <property type="match status" value="1"/>
</dbReference>
<comment type="catalytic activity">
    <reaction evidence="11">
        <text>guanosine(in) = guanosine(out)</text>
        <dbReference type="Rhea" id="RHEA:75371"/>
        <dbReference type="ChEBI" id="CHEBI:16750"/>
    </reaction>
    <physiologicalReaction direction="left-to-right" evidence="11">
        <dbReference type="Rhea" id="RHEA:75372"/>
    </physiologicalReaction>
    <physiologicalReaction direction="right-to-left" evidence="11">
        <dbReference type="Rhea" id="RHEA:75373"/>
    </physiologicalReaction>
</comment>
<evidence type="ECO:0000256" key="28">
    <source>
        <dbReference type="SAM" id="Phobius"/>
    </source>
</evidence>
<comment type="catalytic activity">
    <reaction evidence="18">
        <text>inosine(in) = inosine(out)</text>
        <dbReference type="Rhea" id="RHEA:75375"/>
        <dbReference type="ChEBI" id="CHEBI:17596"/>
    </reaction>
    <physiologicalReaction direction="left-to-right" evidence="18">
        <dbReference type="Rhea" id="RHEA:75376"/>
    </physiologicalReaction>
    <physiologicalReaction direction="right-to-left" evidence="18">
        <dbReference type="Rhea" id="RHEA:75377"/>
    </physiologicalReaction>
</comment>
<evidence type="ECO:0000256" key="19">
    <source>
        <dbReference type="ARBA" id="ARBA00051613"/>
    </source>
</evidence>
<evidence type="ECO:0000256" key="14">
    <source>
        <dbReference type="ARBA" id="ARBA00051043"/>
    </source>
</evidence>
<dbReference type="InterPro" id="IPR034764">
    <property type="entry name" value="ENT1/ENT2"/>
</dbReference>
<comment type="catalytic activity">
    <reaction evidence="19">
        <text>uracil(in) = uracil(out)</text>
        <dbReference type="Rhea" id="RHEA:69404"/>
        <dbReference type="ChEBI" id="CHEBI:17568"/>
    </reaction>
    <physiologicalReaction direction="left-to-right" evidence="19">
        <dbReference type="Rhea" id="RHEA:69405"/>
    </physiologicalReaction>
    <physiologicalReaction direction="right-to-left" evidence="19">
        <dbReference type="Rhea" id="RHEA:69406"/>
    </physiologicalReaction>
</comment>
<comment type="catalytic activity">
    <reaction evidence="21">
        <text>thymine(out) = thymine(in)</text>
        <dbReference type="Rhea" id="RHEA:71527"/>
        <dbReference type="ChEBI" id="CHEBI:17821"/>
    </reaction>
    <physiologicalReaction direction="left-to-right" evidence="21">
        <dbReference type="Rhea" id="RHEA:71528"/>
    </physiologicalReaction>
    <physiologicalReaction direction="right-to-left" evidence="21">
        <dbReference type="Rhea" id="RHEA:71529"/>
    </physiologicalReaction>
</comment>
<proteinExistence type="inferred from homology"/>
<dbReference type="GO" id="GO:0015213">
    <property type="term" value="F:uridine transmembrane transporter activity"/>
    <property type="evidence" value="ECO:0007669"/>
    <property type="project" value="UniProtKB-ARBA"/>
</dbReference>
<keyword evidence="6" id="KW-0597">Phosphoprotein</keyword>
<keyword evidence="5" id="KW-1003">Cell membrane</keyword>
<keyword evidence="4" id="KW-0813">Transport</keyword>
<evidence type="ECO:0000256" key="16">
    <source>
        <dbReference type="ARBA" id="ARBA00051479"/>
    </source>
</evidence>
<dbReference type="NCBIfam" id="TIGR00939">
    <property type="entry name" value="2a57"/>
    <property type="match status" value="1"/>
</dbReference>